<evidence type="ECO:0000313" key="3">
    <source>
        <dbReference type="Proteomes" id="UP000054725"/>
    </source>
</evidence>
<accession>A0A0W0X3T9</accession>
<evidence type="ECO:0000256" key="1">
    <source>
        <dbReference type="SAM" id="MobiDB-lite"/>
    </source>
</evidence>
<dbReference type="Proteomes" id="UP000054725">
    <property type="component" value="Unassembled WGS sequence"/>
</dbReference>
<feature type="compositionally biased region" description="Low complexity" evidence="1">
    <location>
        <begin position="657"/>
        <end position="669"/>
    </location>
</feature>
<dbReference type="RefSeq" id="WP_058503105.1">
    <property type="nucleotide sequence ID" value="NZ_CAAAIF010000002.1"/>
</dbReference>
<dbReference type="PATRIC" id="fig|45070.6.peg.10"/>
<dbReference type="AlphaFoldDB" id="A0A0W0X3T9"/>
<reference evidence="2 3" key="1">
    <citation type="submission" date="2015-11" db="EMBL/GenBank/DDBJ databases">
        <title>Genomic analysis of 38 Legionella species identifies large and diverse effector repertoires.</title>
        <authorList>
            <person name="Burstein D."/>
            <person name="Amaro F."/>
            <person name="Zusman T."/>
            <person name="Lifshitz Z."/>
            <person name="Cohen O."/>
            <person name="Gilbert J.A."/>
            <person name="Pupko T."/>
            <person name="Shuman H.A."/>
            <person name="Segal G."/>
        </authorList>
    </citation>
    <scope>NUCLEOTIDE SEQUENCE [LARGE SCALE GENOMIC DNA]</scope>
    <source>
        <strain evidence="2 3">ATCC 49506</strain>
    </source>
</reference>
<dbReference type="OrthoDB" id="5651004at2"/>
<protein>
    <submittedName>
        <fullName evidence="2">Uncharacterized protein</fullName>
    </submittedName>
</protein>
<proteinExistence type="predicted"/>
<feature type="region of interest" description="Disordered" evidence="1">
    <location>
        <begin position="613"/>
        <end position="696"/>
    </location>
</feature>
<dbReference type="EMBL" id="LNYO01000001">
    <property type="protein sequence ID" value="KTD39243.1"/>
    <property type="molecule type" value="Genomic_DNA"/>
</dbReference>
<sequence>MKISDVKRALIQYEANVSGARGYWKESHMQQLENFYIKINGNVGAVTEDRKLKPEEYLEVAKIIHGKKTWSTRPSSIALGALANILGGRQAVNHFKEKLENQLTGINLGLLELYTAPEEGTASEETTAPEKNKEKSSLKDEAHGYLLAQLLDILSPIAPSHAPVNFLGDICEQAGKQTLTDKLGFIQKLVDAKIFEKSAYLLVLKSKNAQLITDLLILLSKNGLCNEINLDKLESLDIQDAGIASSLEEKKLVLLKKILLFFTADPSLMMQTTLTTLFKHDELWSELRELVEGLHSAEYLTSSLMTELFAHPEAIGRAKEISRIIAHFQKADWKLEHYWMAILKTNDGSNVESATSKLCQLALNPAQAVLVLNRLFAAPQYGENIVEGVETLARISPVDEEDFLVIDEEDLLAVLGVQKDAHALAEGIVAARKSPNYDGQVRNFISQKPAYALGLASVYRLLDLAELNTAEIRELVLSRSSDASLASLILQRMNDNNLFNRGCPESFKNLKRLYDNKLISLGFSKLQTLLQEANLFNQPNFEVLCTKAKHCKELAEACSVLAAFGKGKLTQNNLELLFENAADAKTTAAILCGQEPQPKQLKHADHRDVFFSSNSYPASGMAQEEVSDEKSDSSGYSDEESDESDEETSPKATKETSSSWSLGGFISSLVSDGTQSDSEEDDDEEQQKKSAIVCNP</sequence>
<evidence type="ECO:0000313" key="2">
    <source>
        <dbReference type="EMBL" id="KTD39243.1"/>
    </source>
</evidence>
<comment type="caution">
    <text evidence="2">The sequence shown here is derived from an EMBL/GenBank/DDBJ whole genome shotgun (WGS) entry which is preliminary data.</text>
</comment>
<keyword evidence="3" id="KW-1185">Reference proteome</keyword>
<dbReference type="STRING" id="45070.Lnau_0010"/>
<name>A0A0W0X3T9_9GAMM</name>
<organism evidence="2 3">
    <name type="scientific">Legionella nautarum</name>
    <dbReference type="NCBI Taxonomy" id="45070"/>
    <lineage>
        <taxon>Bacteria</taxon>
        <taxon>Pseudomonadati</taxon>
        <taxon>Pseudomonadota</taxon>
        <taxon>Gammaproteobacteria</taxon>
        <taxon>Legionellales</taxon>
        <taxon>Legionellaceae</taxon>
        <taxon>Legionella</taxon>
    </lineage>
</organism>
<gene>
    <name evidence="2" type="ORF">Lnau_0010</name>
</gene>
<feature type="compositionally biased region" description="Acidic residues" evidence="1">
    <location>
        <begin position="637"/>
        <end position="647"/>
    </location>
</feature>